<feature type="compositionally biased region" description="Low complexity" evidence="16">
    <location>
        <begin position="507"/>
        <end position="547"/>
    </location>
</feature>
<feature type="region of interest" description="Disordered" evidence="16">
    <location>
        <begin position="407"/>
        <end position="457"/>
    </location>
</feature>
<feature type="region of interest" description="Disordered" evidence="16">
    <location>
        <begin position="729"/>
        <end position="780"/>
    </location>
</feature>
<feature type="region of interest" description="Disordered" evidence="16">
    <location>
        <begin position="474"/>
        <end position="549"/>
    </location>
</feature>
<feature type="compositionally biased region" description="Polar residues" evidence="16">
    <location>
        <begin position="270"/>
        <end position="281"/>
    </location>
</feature>
<feature type="compositionally biased region" description="Polar residues" evidence="16">
    <location>
        <begin position="884"/>
        <end position="918"/>
    </location>
</feature>
<name>A0A4P9WF26_9FUNG</name>
<evidence type="ECO:0000256" key="1">
    <source>
        <dbReference type="ARBA" id="ARBA00004123"/>
    </source>
</evidence>
<evidence type="ECO:0000256" key="11">
    <source>
        <dbReference type="ARBA" id="ARBA00022843"/>
    </source>
</evidence>
<evidence type="ECO:0000256" key="16">
    <source>
        <dbReference type="SAM" id="MobiDB-lite"/>
    </source>
</evidence>
<feature type="compositionally biased region" description="Low complexity" evidence="16">
    <location>
        <begin position="321"/>
        <end position="333"/>
    </location>
</feature>
<comment type="similarity">
    <text evidence="4">Belongs to the DEF1 family.</text>
</comment>
<dbReference type="AlphaFoldDB" id="A0A4P9WF26"/>
<feature type="compositionally biased region" description="Low complexity" evidence="16">
    <location>
        <begin position="919"/>
        <end position="934"/>
    </location>
</feature>
<feature type="compositionally biased region" description="Gly residues" evidence="16">
    <location>
        <begin position="762"/>
        <end position="771"/>
    </location>
</feature>
<evidence type="ECO:0000256" key="4">
    <source>
        <dbReference type="ARBA" id="ARBA00005491"/>
    </source>
</evidence>
<keyword evidence="11" id="KW-0832">Ubl conjugation</keyword>
<evidence type="ECO:0000256" key="15">
    <source>
        <dbReference type="ARBA" id="ARBA00023242"/>
    </source>
</evidence>
<keyword evidence="7" id="KW-0963">Cytoplasm</keyword>
<dbReference type="GO" id="GO:0000781">
    <property type="term" value="C:chromosome, telomeric region"/>
    <property type="evidence" value="ECO:0007669"/>
    <property type="project" value="UniProtKB-SubCell"/>
</dbReference>
<keyword evidence="14" id="KW-0234">DNA repair</keyword>
<dbReference type="OrthoDB" id="5396806at2759"/>
<feature type="compositionally biased region" description="Low complexity" evidence="16">
    <location>
        <begin position="191"/>
        <end position="204"/>
    </location>
</feature>
<dbReference type="CDD" id="cd14368">
    <property type="entry name" value="CUE_DEF1_like"/>
    <property type="match status" value="1"/>
</dbReference>
<evidence type="ECO:0000256" key="13">
    <source>
        <dbReference type="ARBA" id="ARBA00023125"/>
    </source>
</evidence>
<feature type="region of interest" description="Disordered" evidence="16">
    <location>
        <begin position="960"/>
        <end position="979"/>
    </location>
</feature>
<comment type="subcellular location">
    <subcellularLocation>
        <location evidence="3">Chromosome</location>
        <location evidence="3">Telomere</location>
    </subcellularLocation>
    <subcellularLocation>
        <location evidence="2">Cytoplasm</location>
    </subcellularLocation>
    <subcellularLocation>
        <location evidence="1">Nucleus</location>
    </subcellularLocation>
</comment>
<evidence type="ECO:0000256" key="10">
    <source>
        <dbReference type="ARBA" id="ARBA00022786"/>
    </source>
</evidence>
<feature type="compositionally biased region" description="Pro residues" evidence="16">
    <location>
        <begin position="288"/>
        <end position="298"/>
    </location>
</feature>
<feature type="compositionally biased region" description="Low complexity" evidence="16">
    <location>
        <begin position="358"/>
        <end position="385"/>
    </location>
</feature>
<proteinExistence type="inferred from homology"/>
<feature type="region of interest" description="Disordered" evidence="16">
    <location>
        <begin position="50"/>
        <end position="69"/>
    </location>
</feature>
<organism evidence="17 18">
    <name type="scientific">Blyttiomyces helicus</name>
    <dbReference type="NCBI Taxonomy" id="388810"/>
    <lineage>
        <taxon>Eukaryota</taxon>
        <taxon>Fungi</taxon>
        <taxon>Fungi incertae sedis</taxon>
        <taxon>Chytridiomycota</taxon>
        <taxon>Chytridiomycota incertae sedis</taxon>
        <taxon>Chytridiomycetes</taxon>
        <taxon>Chytridiomycetes incertae sedis</taxon>
        <taxon>Blyttiomyces</taxon>
    </lineage>
</organism>
<evidence type="ECO:0000313" key="18">
    <source>
        <dbReference type="Proteomes" id="UP000269721"/>
    </source>
</evidence>
<evidence type="ECO:0000256" key="12">
    <source>
        <dbReference type="ARBA" id="ARBA00022895"/>
    </source>
</evidence>
<evidence type="ECO:0000256" key="2">
    <source>
        <dbReference type="ARBA" id="ARBA00004496"/>
    </source>
</evidence>
<keyword evidence="8" id="KW-0597">Phosphoprotein</keyword>
<feature type="compositionally biased region" description="Gly residues" evidence="16">
    <location>
        <begin position="97"/>
        <end position="123"/>
    </location>
</feature>
<reference evidence="18" key="1">
    <citation type="journal article" date="2018" name="Nat. Microbiol.">
        <title>Leveraging single-cell genomics to expand the fungal tree of life.</title>
        <authorList>
            <person name="Ahrendt S.R."/>
            <person name="Quandt C.A."/>
            <person name="Ciobanu D."/>
            <person name="Clum A."/>
            <person name="Salamov A."/>
            <person name="Andreopoulos B."/>
            <person name="Cheng J.F."/>
            <person name="Woyke T."/>
            <person name="Pelin A."/>
            <person name="Henrissat B."/>
            <person name="Reynolds N.K."/>
            <person name="Benny G.L."/>
            <person name="Smith M.E."/>
            <person name="James T.Y."/>
            <person name="Grigoriev I.V."/>
        </authorList>
    </citation>
    <scope>NUCLEOTIDE SEQUENCE [LARGE SCALE GENOMIC DNA]</scope>
</reference>
<evidence type="ECO:0000256" key="3">
    <source>
        <dbReference type="ARBA" id="ARBA00004574"/>
    </source>
</evidence>
<keyword evidence="12" id="KW-0779">Telomere</keyword>
<feature type="compositionally biased region" description="Polar residues" evidence="16">
    <location>
        <begin position="650"/>
        <end position="663"/>
    </location>
</feature>
<evidence type="ECO:0000313" key="17">
    <source>
        <dbReference type="EMBL" id="RKO89026.1"/>
    </source>
</evidence>
<keyword evidence="9" id="KW-0227">DNA damage</keyword>
<feature type="region of interest" description="Disordered" evidence="16">
    <location>
        <begin position="76"/>
        <end position="394"/>
    </location>
</feature>
<gene>
    <name evidence="17" type="ORF">BDK51DRAFT_40076</name>
</gene>
<feature type="compositionally biased region" description="Polar residues" evidence="16">
    <location>
        <begin position="306"/>
        <end position="318"/>
    </location>
</feature>
<dbReference type="GO" id="GO:0005634">
    <property type="term" value="C:nucleus"/>
    <property type="evidence" value="ECO:0007669"/>
    <property type="project" value="UniProtKB-SubCell"/>
</dbReference>
<evidence type="ECO:0000256" key="9">
    <source>
        <dbReference type="ARBA" id="ARBA00022763"/>
    </source>
</evidence>
<dbReference type="GO" id="GO:0003677">
    <property type="term" value="F:DNA binding"/>
    <property type="evidence" value="ECO:0007669"/>
    <property type="project" value="UniProtKB-KW"/>
</dbReference>
<feature type="compositionally biased region" description="Low complexity" evidence="16">
    <location>
        <begin position="731"/>
        <end position="754"/>
    </location>
</feature>
<dbReference type="PANTHER" id="PTHR16308:SF13">
    <property type="entry name" value="PROTEIN LINGERER"/>
    <property type="match status" value="1"/>
</dbReference>
<keyword evidence="6" id="KW-0158">Chromosome</keyword>
<feature type="compositionally biased region" description="Low complexity" evidence="16">
    <location>
        <begin position="419"/>
        <end position="430"/>
    </location>
</feature>
<keyword evidence="13" id="KW-0238">DNA-binding</keyword>
<dbReference type="GO" id="GO:0006281">
    <property type="term" value="P:DNA repair"/>
    <property type="evidence" value="ECO:0007669"/>
    <property type="project" value="UniProtKB-KW"/>
</dbReference>
<feature type="compositionally biased region" description="Low complexity" evidence="16">
    <location>
        <begin position="145"/>
        <end position="162"/>
    </location>
</feature>
<feature type="region of interest" description="Disordered" evidence="16">
    <location>
        <begin position="884"/>
        <end position="934"/>
    </location>
</feature>
<dbReference type="InterPro" id="IPR051833">
    <property type="entry name" value="TC-DDR_regulator"/>
</dbReference>
<dbReference type="PANTHER" id="PTHR16308">
    <property type="entry name" value="UBIQUITIN ASSOCIATED PROTEIN 2-LIKE/LINGERER"/>
    <property type="match status" value="1"/>
</dbReference>
<dbReference type="GO" id="GO:0005737">
    <property type="term" value="C:cytoplasm"/>
    <property type="evidence" value="ECO:0007669"/>
    <property type="project" value="UniProtKB-SubCell"/>
</dbReference>
<evidence type="ECO:0000256" key="7">
    <source>
        <dbReference type="ARBA" id="ARBA00022490"/>
    </source>
</evidence>
<keyword evidence="15" id="KW-0539">Nucleus</keyword>
<evidence type="ECO:0000256" key="6">
    <source>
        <dbReference type="ARBA" id="ARBA00022454"/>
    </source>
</evidence>
<dbReference type="EMBL" id="KZ996335">
    <property type="protein sequence ID" value="RKO89026.1"/>
    <property type="molecule type" value="Genomic_DNA"/>
</dbReference>
<evidence type="ECO:0000256" key="5">
    <source>
        <dbReference type="ARBA" id="ARBA00020536"/>
    </source>
</evidence>
<sequence length="979" mass="100518">MTIYTEELASLKLIFEDWTETDLVTVLEEVSGDLELAVGRISEGHVQQWGEVKTQKKEKKPKAPKVPEGPVVITDRVTGLPRPPRSHLSNFDPKPPRGGGLAGRGGRGGGRGGRGLGRGGFSNGGYPRPPRQHNIASETTEGEDTSAGSWGAAATADATDSTPEGWAAESSDSAAVPEGWGSSGTAVAPEGWGASGTSSSAVASEGWGATTEAAPAPAPASVPSHRTAPSSRSSARVSRATASTSAAGSEWASTTSATPIPVQANVAPATRSSPSGKTSWAQLVKGPEPAPTPAPPIRAEPVAASGRTSPSRPATSHEVTPIRAPSPARSAVRPPSPAKERSVTPTSPSKAKRPESPVPAAASTPAPSKVVAKPAARAPSPVKAPIESLAPAPAPAVAAVASAVSARALTPEPSEPGHAVSDSAASAAGSQKTVPPGLKQARPAAAPRKLKQNAPVVMPSNATLSTVGMQFGSLRLGTADDEPEAPTAVPSRATAEEAHSVPATHASHSPSTTQLLQQQAQQQGLQQTHAHQAYQTQQVPQQQPQVQGRSMIQPQLGTVAPSLPKQPEAAAAVSVTAASTVVPVAPSVPNAPPPYNTSYFPNQPLTAASGFNMSHMGSPADYSQMYPEAQRVAMQQAAYYDPSYQTAASKYQTPEASAVPASTQPGQSSPQQNQQQPGPHPSQYQPNPYHSAPYYPYPQYAYQQPHFGSGYPSYGQPLQQFNKSVYPNYGQQQQQPSQASVSQQQQGSTQKASALSNPSYGGYSGGGGGQGVTHQPHLYHQGYDDLSSGLGVGVGAQDYSKGASAGLYGMPHQQAGQGQGFQGFGMGGGAGAQGVQGGPGGKVGGQGDFKSQVSSVASITISQSPYGRETFSNFLASPSVQSYDSHKYQQGNTNASSNQGSVNTTANPASGVSAASTASPGVQGGPPSQSQSSFYNQHHLAGLHAQQHLAYPHLMHQSGGYAYGSGQQQQRGQYWSGQS</sequence>
<dbReference type="InterPro" id="IPR041803">
    <property type="entry name" value="DEF1_CUE"/>
</dbReference>
<feature type="compositionally biased region" description="Low complexity" evidence="16">
    <location>
        <begin position="664"/>
        <end position="696"/>
    </location>
</feature>
<feature type="region of interest" description="Disordered" evidence="16">
    <location>
        <begin position="650"/>
        <end position="696"/>
    </location>
</feature>
<evidence type="ECO:0000256" key="8">
    <source>
        <dbReference type="ARBA" id="ARBA00022553"/>
    </source>
</evidence>
<accession>A0A4P9WF26</accession>
<evidence type="ECO:0000256" key="14">
    <source>
        <dbReference type="ARBA" id="ARBA00023204"/>
    </source>
</evidence>
<protein>
    <recommendedName>
        <fullName evidence="5">RNA polymerase II degradation factor 1</fullName>
    </recommendedName>
</protein>
<feature type="compositionally biased region" description="Low complexity" evidence="16">
    <location>
        <begin position="224"/>
        <end position="258"/>
    </location>
</feature>
<dbReference type="Proteomes" id="UP000269721">
    <property type="component" value="Unassembled WGS sequence"/>
</dbReference>
<keyword evidence="10" id="KW-0833">Ubl conjugation pathway</keyword>
<keyword evidence="18" id="KW-1185">Reference proteome</keyword>